<dbReference type="PANTHER" id="PTHR35810">
    <property type="entry name" value="CYTOPLASMIC PROTEIN-RELATED"/>
    <property type="match status" value="1"/>
</dbReference>
<sequence>MTTNKKKKKDEITIRSSAAEYLTFVAATGDNPQSVEMRYEDENIWLTQKMLAVLYDVDVRTINYHLQKIFEDSELTPEATIRNFRIVQVEGQRQVARDVEHYNLQAIISIGFKVNSERAVQFRKWVNKIAKDYTIQGWVMDKERLIKGGSILTDEYFEHLLEEIREIRLSERKFYQKITDIYATSLDYDPTAKSTLLFFAKVQNKLHYAIHQHTAAELIYERADAKKERMGLTTWEKSPHGKIQKHDVSIAKNYLTKDELEWLGRIVSAYLDLAERRARRRMPMTMQDWSEQLELVLQADGSAILQDAGKITAEIAQEHAQFDYFQQGAAVETAGKYRFRIAFEIDRVIPVSETQQRNTVL</sequence>
<proteinExistence type="predicted"/>
<dbReference type="Pfam" id="PF13310">
    <property type="entry name" value="Virulence_RhuM"/>
    <property type="match status" value="1"/>
</dbReference>
<dbReference type="Proteomes" id="UP000282196">
    <property type="component" value="Unassembled WGS sequence"/>
</dbReference>
<comment type="caution">
    <text evidence="1">The sequence shown here is derived from an EMBL/GenBank/DDBJ whole genome shotgun (WGS) entry which is preliminary data.</text>
</comment>
<dbReference type="EMBL" id="BGZP01000001">
    <property type="protein sequence ID" value="GBR77424.1"/>
    <property type="molecule type" value="Genomic_DNA"/>
</dbReference>
<evidence type="ECO:0000313" key="1">
    <source>
        <dbReference type="EMBL" id="GBR77424.1"/>
    </source>
</evidence>
<gene>
    <name evidence="1" type="primary">rhuM</name>
    <name evidence="1" type="ORF">RDn1_083</name>
</gene>
<name>A0A388TL05_9BACT</name>
<dbReference type="PANTHER" id="PTHR35810:SF1">
    <property type="entry name" value="CYTOPLASMIC PROTEIN"/>
    <property type="match status" value="1"/>
</dbReference>
<protein>
    <submittedName>
        <fullName evidence="1">Virulence protein RhuM</fullName>
    </submittedName>
</protein>
<keyword evidence="2" id="KW-1185">Reference proteome</keyword>
<accession>A0A388TL05</accession>
<evidence type="ECO:0000313" key="2">
    <source>
        <dbReference type="Proteomes" id="UP000282196"/>
    </source>
</evidence>
<reference evidence="1 2" key="1">
    <citation type="journal article" date="2019" name="ISME J.">
        <title>Genome analyses of uncultured TG2/ZB3 bacteria in 'Margulisbacteria' specifically attached to ectosymbiotic spirochetes of protists in the termite gut.</title>
        <authorList>
            <person name="Utami Y.D."/>
            <person name="Kuwahara H."/>
            <person name="Igai K."/>
            <person name="Murakami T."/>
            <person name="Sugaya K."/>
            <person name="Morikawa T."/>
            <person name="Nagura Y."/>
            <person name="Yuki M."/>
            <person name="Deevong P."/>
            <person name="Inoue T."/>
            <person name="Kihara K."/>
            <person name="Lo N."/>
            <person name="Yamada A."/>
            <person name="Ohkuma M."/>
            <person name="Hongoh Y."/>
        </authorList>
    </citation>
    <scope>NUCLEOTIDE SEQUENCE [LARGE SCALE GENOMIC DNA]</scope>
    <source>
        <strain evidence="1">RsDinE6-01</strain>
    </source>
</reference>
<organism evidence="1 2">
    <name type="scientific">Candidatus Termititenax dinenymphae</name>
    <dbReference type="NCBI Taxonomy" id="2218523"/>
    <lineage>
        <taxon>Bacteria</taxon>
        <taxon>Bacillati</taxon>
        <taxon>Candidatus Margulisiibacteriota</taxon>
        <taxon>Candidatus Termititenacia</taxon>
        <taxon>Candidatus Termititenacales</taxon>
        <taxon>Candidatus Termititenacaceae</taxon>
        <taxon>Candidatus Termititenax</taxon>
    </lineage>
</organism>
<dbReference type="PIRSF" id="PIRSF015268">
    <property type="entry name" value="Virulence_RhuM"/>
    <property type="match status" value="1"/>
</dbReference>
<feature type="non-terminal residue" evidence="1">
    <location>
        <position position="361"/>
    </location>
</feature>
<dbReference type="AlphaFoldDB" id="A0A388TL05"/>
<dbReference type="InterPro" id="IPR011204">
    <property type="entry name" value="Virulence_RhuM-like"/>
</dbReference>